<evidence type="ECO:0000256" key="2">
    <source>
        <dbReference type="ARBA" id="ARBA00023152"/>
    </source>
</evidence>
<dbReference type="GO" id="GO:0003872">
    <property type="term" value="F:6-phosphofructokinase activity"/>
    <property type="evidence" value="ECO:0007669"/>
    <property type="project" value="InterPro"/>
</dbReference>
<dbReference type="GO" id="GO:0005829">
    <property type="term" value="C:cytosol"/>
    <property type="evidence" value="ECO:0007669"/>
    <property type="project" value="TreeGrafter"/>
</dbReference>
<keyword evidence="2" id="KW-0324">Glycolysis</keyword>
<sequence>MNVILIVVDGMDEMEDDEKEVEHSSIQEKLDKELKELDRKLEQKEAMMIVKRWSPNLRDTSIGKLAIHPTTVDLRGKAYELLRKNATSFLMDDIYRNPGPLQFDGPRTDAKVITLSVEDQDYIGRINMN</sequence>
<dbReference type="PANTHER" id="PTHR43650">
    <property type="entry name" value="PYROPHOSPHATE--FRUCTOSE 6-PHOSPHATE 1-PHOSPHOTRANSFERASE"/>
    <property type="match status" value="1"/>
</dbReference>
<dbReference type="EMBL" id="JABFOF010000005">
    <property type="protein sequence ID" value="KAG2397157.1"/>
    <property type="molecule type" value="Genomic_DNA"/>
</dbReference>
<dbReference type="Proteomes" id="UP000743370">
    <property type="component" value="Unassembled WGS sequence"/>
</dbReference>
<proteinExistence type="predicted"/>
<keyword evidence="1" id="KW-0963">Cytoplasm</keyword>
<dbReference type="AlphaFoldDB" id="A0A8T0KBE4"/>
<evidence type="ECO:0000256" key="1">
    <source>
        <dbReference type="ARBA" id="ARBA00022490"/>
    </source>
</evidence>
<gene>
    <name evidence="3" type="ORF">HKW66_Vig0146070</name>
</gene>
<accession>A0A8T0KBE4</accession>
<evidence type="ECO:0000313" key="4">
    <source>
        <dbReference type="Proteomes" id="UP000743370"/>
    </source>
</evidence>
<dbReference type="PANTHER" id="PTHR43650:SF17">
    <property type="entry name" value="PYROPHOSPHATE--FRUCTOSE 6-PHOSPHATE 1-PHOSPHOTRANSFERASE SUBUNIT ALPHA 1"/>
    <property type="match status" value="1"/>
</dbReference>
<name>A0A8T0KBE4_PHAAN</name>
<dbReference type="Gene3D" id="3.40.50.460">
    <property type="entry name" value="Phosphofructokinase domain"/>
    <property type="match status" value="1"/>
</dbReference>
<comment type="caution">
    <text evidence="3">The sequence shown here is derived from an EMBL/GenBank/DDBJ whole genome shotgun (WGS) entry which is preliminary data.</text>
</comment>
<organism evidence="3 4">
    <name type="scientific">Phaseolus angularis</name>
    <name type="common">Azuki bean</name>
    <name type="synonym">Vigna angularis</name>
    <dbReference type="NCBI Taxonomy" id="3914"/>
    <lineage>
        <taxon>Eukaryota</taxon>
        <taxon>Viridiplantae</taxon>
        <taxon>Streptophyta</taxon>
        <taxon>Embryophyta</taxon>
        <taxon>Tracheophyta</taxon>
        <taxon>Spermatophyta</taxon>
        <taxon>Magnoliopsida</taxon>
        <taxon>eudicotyledons</taxon>
        <taxon>Gunneridae</taxon>
        <taxon>Pentapetalae</taxon>
        <taxon>rosids</taxon>
        <taxon>fabids</taxon>
        <taxon>Fabales</taxon>
        <taxon>Fabaceae</taxon>
        <taxon>Papilionoideae</taxon>
        <taxon>50 kb inversion clade</taxon>
        <taxon>NPAAA clade</taxon>
        <taxon>indigoferoid/millettioid clade</taxon>
        <taxon>Phaseoleae</taxon>
        <taxon>Vigna</taxon>
    </lineage>
</organism>
<dbReference type="GO" id="GO:0009749">
    <property type="term" value="P:response to glucose"/>
    <property type="evidence" value="ECO:0007669"/>
    <property type="project" value="TreeGrafter"/>
</dbReference>
<dbReference type="GO" id="GO:0047334">
    <property type="term" value="F:diphosphate-fructose-6-phosphate 1-phosphotransferase activity"/>
    <property type="evidence" value="ECO:0007669"/>
    <property type="project" value="TreeGrafter"/>
</dbReference>
<dbReference type="GO" id="GO:0015979">
    <property type="term" value="P:photosynthesis"/>
    <property type="evidence" value="ECO:0007669"/>
    <property type="project" value="TreeGrafter"/>
</dbReference>
<dbReference type="InterPro" id="IPR035966">
    <property type="entry name" value="PKF_sf"/>
</dbReference>
<reference evidence="3 4" key="1">
    <citation type="submission" date="2020-05" db="EMBL/GenBank/DDBJ databases">
        <title>Vigna angularis (adzuki bean) Var. LongXiaoDou No. 4 denovo assembly.</title>
        <authorList>
            <person name="Xiang H."/>
        </authorList>
    </citation>
    <scope>NUCLEOTIDE SEQUENCE [LARGE SCALE GENOMIC DNA]</scope>
    <source>
        <tissue evidence="3">Leaf</tissue>
    </source>
</reference>
<dbReference type="SUPFAM" id="SSF53784">
    <property type="entry name" value="Phosphofructokinase"/>
    <property type="match status" value="1"/>
</dbReference>
<evidence type="ECO:0000313" key="3">
    <source>
        <dbReference type="EMBL" id="KAG2397157.1"/>
    </source>
</evidence>
<protein>
    <submittedName>
        <fullName evidence="3">Pyrophosphate--fructose 6-phosphate 1-phosphotransferase subunit alpha</fullName>
    </submittedName>
</protein>